<dbReference type="CDD" id="cd09272">
    <property type="entry name" value="RNase_HI_RT_Ty1"/>
    <property type="match status" value="1"/>
</dbReference>
<dbReference type="EMBL" id="BKCJ010304143">
    <property type="protein sequence ID" value="GEZ64048.1"/>
    <property type="molecule type" value="Genomic_DNA"/>
</dbReference>
<dbReference type="InterPro" id="IPR013103">
    <property type="entry name" value="RVT_2"/>
</dbReference>
<dbReference type="PANTHER" id="PTHR11439">
    <property type="entry name" value="GAG-POL-RELATED RETROTRANSPOSON"/>
    <property type="match status" value="1"/>
</dbReference>
<dbReference type="PANTHER" id="PTHR11439:SF509">
    <property type="entry name" value="RNA-DIRECTED DNA POLYMERASE"/>
    <property type="match status" value="1"/>
</dbReference>
<organism evidence="2">
    <name type="scientific">Tanacetum cinerariifolium</name>
    <name type="common">Dalmatian daisy</name>
    <name type="synonym">Chrysanthemum cinerariifolium</name>
    <dbReference type="NCBI Taxonomy" id="118510"/>
    <lineage>
        <taxon>Eukaryota</taxon>
        <taxon>Viridiplantae</taxon>
        <taxon>Streptophyta</taxon>
        <taxon>Embryophyta</taxon>
        <taxon>Tracheophyta</taxon>
        <taxon>Spermatophyta</taxon>
        <taxon>Magnoliopsida</taxon>
        <taxon>eudicotyledons</taxon>
        <taxon>Gunneridae</taxon>
        <taxon>Pentapetalae</taxon>
        <taxon>asterids</taxon>
        <taxon>campanulids</taxon>
        <taxon>Asterales</taxon>
        <taxon>Asteraceae</taxon>
        <taxon>Asteroideae</taxon>
        <taxon>Anthemideae</taxon>
        <taxon>Anthemidinae</taxon>
        <taxon>Tanacetum</taxon>
    </lineage>
</organism>
<proteinExistence type="predicted"/>
<evidence type="ECO:0000259" key="1">
    <source>
        <dbReference type="Pfam" id="PF07727"/>
    </source>
</evidence>
<sequence>VYYVKGLRHNLFSVEQLRDSDLEVAFKKHSCYVRDTNGVELIKGSRGSNLHTISVEDMMKSSPIYLLSKASKTKSWLRLHRLNHLNFGTINDLARKDLISSGLVPVLVPTSPYVPPTNKELEIFIQPMFNEYLEPPRVERSVSLALAVPVLVNSAGTPSSTSIDQDAPSPSHSSSFSHYNLHVYIKALQLNLLSWMKSEGIDFEESFAPVVCIKAIRIFIANAANNKMTIYQMDVKIVFLNGELKEEVYASWAWYDTLSRFLLDNKFSKDAVDLTLFTQKAGKHIFLVQIYKFRVESCDPVDTPMVDRLKLDGDPLGVPIDHTRFCSMVGSLMYLTASRPDLVFAVCIYNVMALTAYGDANYAGCQDTRRSTSGSAQFLGDKLVSWSSKKQKSNAISTTEAEYIAMFG</sequence>
<dbReference type="AlphaFoldDB" id="A0A699IKW0"/>
<accession>A0A699IKW0</accession>
<dbReference type="Pfam" id="PF07727">
    <property type="entry name" value="RVT_2"/>
    <property type="match status" value="1"/>
</dbReference>
<feature type="non-terminal residue" evidence="2">
    <location>
        <position position="1"/>
    </location>
</feature>
<gene>
    <name evidence="2" type="ORF">Tci_536021</name>
</gene>
<feature type="domain" description="Reverse transcriptase Ty1/copia-type" evidence="1">
    <location>
        <begin position="196"/>
        <end position="250"/>
    </location>
</feature>
<comment type="caution">
    <text evidence="2">The sequence shown here is derived from an EMBL/GenBank/DDBJ whole genome shotgun (WGS) entry which is preliminary data.</text>
</comment>
<reference evidence="2" key="1">
    <citation type="journal article" date="2019" name="Sci. Rep.">
        <title>Draft genome of Tanacetum cinerariifolium, the natural source of mosquito coil.</title>
        <authorList>
            <person name="Yamashiro T."/>
            <person name="Shiraishi A."/>
            <person name="Satake H."/>
            <person name="Nakayama K."/>
        </authorList>
    </citation>
    <scope>NUCLEOTIDE SEQUENCE</scope>
</reference>
<evidence type="ECO:0000313" key="2">
    <source>
        <dbReference type="EMBL" id="GEZ64048.1"/>
    </source>
</evidence>
<name>A0A699IKW0_TANCI</name>
<protein>
    <submittedName>
        <fullName evidence="2">Retrovirus-related Pol polyprotein from transposon TNT 1-94</fullName>
    </submittedName>
</protein>